<dbReference type="Gene3D" id="3.30.700.10">
    <property type="entry name" value="Glycoprotein, Type 4 Pilin"/>
    <property type="match status" value="1"/>
</dbReference>
<evidence type="ECO:0000313" key="3">
    <source>
        <dbReference type="Proteomes" id="UP000325286"/>
    </source>
</evidence>
<keyword evidence="3" id="KW-1185">Reference proteome</keyword>
<dbReference type="Proteomes" id="UP000325286">
    <property type="component" value="Chromosome"/>
</dbReference>
<protein>
    <recommendedName>
        <fullName evidence="1">DUF1559 domain-containing protein</fullName>
    </recommendedName>
</protein>
<dbReference type="PANTHER" id="PTHR30093">
    <property type="entry name" value="GENERAL SECRETION PATHWAY PROTEIN G"/>
    <property type="match status" value="1"/>
</dbReference>
<feature type="domain" description="DUF1559" evidence="1">
    <location>
        <begin position="36"/>
        <end position="332"/>
    </location>
</feature>
<dbReference type="Pfam" id="PF07596">
    <property type="entry name" value="SBP_bac_10"/>
    <property type="match status" value="1"/>
</dbReference>
<sequence length="351" mass="36839">MVIKPKSVRNAFTLVELLVVIAIIGVLVGLLLPAVQAAREAARRMSCSNNVKQIVLATHNYHDTYNTLPQGGTSFGGTSVNNSNTGQFGLSWWACVLPYVEQANAADQIYYGGRHPGWGHSGQSGGSVNGAAFNNVQFDFMLCPSSPLEPMHNVGSYVHTAPNYVGICGAVDIVGATPQTSFTNNSGRQHNYSGCCGSVTPGGIVANGGTLVMHNYGGMPAGIANIGFSQITDGLSNTMILSEAGDWGINTTSGAKVKINANHGWMMGLQGGRNNRHFNLTVIRYPPNTQLLLPGRGNNEGPNNGIYAAHPGGVMAGVNDGSVKFVAETIDMLTLSRLATRDDGQAAGFTN</sequence>
<dbReference type="Pfam" id="PF07963">
    <property type="entry name" value="N_methyl"/>
    <property type="match status" value="1"/>
</dbReference>
<dbReference type="KEGG" id="rul:UC8_56100"/>
<accession>A0A5B9QZX8</accession>
<dbReference type="NCBIfam" id="TIGR02532">
    <property type="entry name" value="IV_pilin_GFxxxE"/>
    <property type="match status" value="1"/>
</dbReference>
<dbReference type="PANTHER" id="PTHR30093:SF2">
    <property type="entry name" value="TYPE II SECRETION SYSTEM PROTEIN H"/>
    <property type="match status" value="1"/>
</dbReference>
<dbReference type="SUPFAM" id="SSF54523">
    <property type="entry name" value="Pili subunits"/>
    <property type="match status" value="1"/>
</dbReference>
<reference evidence="2 3" key="1">
    <citation type="submission" date="2019-08" db="EMBL/GenBank/DDBJ databases">
        <title>Deep-cultivation of Planctomycetes and their phenomic and genomic characterization uncovers novel biology.</title>
        <authorList>
            <person name="Wiegand S."/>
            <person name="Jogler M."/>
            <person name="Boedeker C."/>
            <person name="Pinto D."/>
            <person name="Vollmers J."/>
            <person name="Rivas-Marin E."/>
            <person name="Kohn T."/>
            <person name="Peeters S.H."/>
            <person name="Heuer A."/>
            <person name="Rast P."/>
            <person name="Oberbeckmann S."/>
            <person name="Bunk B."/>
            <person name="Jeske O."/>
            <person name="Meyerdierks A."/>
            <person name="Storesund J.E."/>
            <person name="Kallscheuer N."/>
            <person name="Luecker S."/>
            <person name="Lage O.M."/>
            <person name="Pohl T."/>
            <person name="Merkel B.J."/>
            <person name="Hornburger P."/>
            <person name="Mueller R.-W."/>
            <person name="Bruemmer F."/>
            <person name="Labrenz M."/>
            <person name="Spormann A.M."/>
            <person name="Op den Camp H."/>
            <person name="Overmann J."/>
            <person name="Amann R."/>
            <person name="Jetten M.S.M."/>
            <person name="Mascher T."/>
            <person name="Medema M.H."/>
            <person name="Devos D.P."/>
            <person name="Kaster A.-K."/>
            <person name="Ovreas L."/>
            <person name="Rohde M."/>
            <person name="Galperin M.Y."/>
            <person name="Jogler C."/>
        </authorList>
    </citation>
    <scope>NUCLEOTIDE SEQUENCE [LARGE SCALE GENOMIC DNA]</scope>
    <source>
        <strain evidence="2 3">UC8</strain>
    </source>
</reference>
<name>A0A5B9QZX8_9BACT</name>
<organism evidence="2 3">
    <name type="scientific">Roseimaritima ulvae</name>
    <dbReference type="NCBI Taxonomy" id="980254"/>
    <lineage>
        <taxon>Bacteria</taxon>
        <taxon>Pseudomonadati</taxon>
        <taxon>Planctomycetota</taxon>
        <taxon>Planctomycetia</taxon>
        <taxon>Pirellulales</taxon>
        <taxon>Pirellulaceae</taxon>
        <taxon>Roseimaritima</taxon>
    </lineage>
</organism>
<dbReference type="InterPro" id="IPR012902">
    <property type="entry name" value="N_methyl_site"/>
</dbReference>
<gene>
    <name evidence="2" type="ORF">UC8_56100</name>
</gene>
<dbReference type="InterPro" id="IPR011453">
    <property type="entry name" value="DUF1559"/>
</dbReference>
<proteinExistence type="predicted"/>
<dbReference type="EMBL" id="CP042914">
    <property type="protein sequence ID" value="QEG43559.1"/>
    <property type="molecule type" value="Genomic_DNA"/>
</dbReference>
<dbReference type="AlphaFoldDB" id="A0A5B9QZX8"/>
<dbReference type="InterPro" id="IPR045584">
    <property type="entry name" value="Pilin-like"/>
</dbReference>
<evidence type="ECO:0000259" key="1">
    <source>
        <dbReference type="Pfam" id="PF07596"/>
    </source>
</evidence>
<evidence type="ECO:0000313" key="2">
    <source>
        <dbReference type="EMBL" id="QEG43559.1"/>
    </source>
</evidence>